<feature type="region of interest" description="Disordered" evidence="11">
    <location>
        <begin position="56"/>
        <end position="76"/>
    </location>
</feature>
<reference evidence="13" key="1">
    <citation type="submission" date="2025-08" db="UniProtKB">
        <authorList>
            <consortium name="RefSeq"/>
        </authorList>
    </citation>
    <scope>IDENTIFICATION</scope>
    <source>
        <tissue evidence="13">Testes</tissue>
    </source>
</reference>
<accession>A0ABM0GWW9</accession>
<dbReference type="InterPro" id="IPR001675">
    <property type="entry name" value="Glyco_trans_29"/>
</dbReference>
<gene>
    <name evidence="13" type="primary">LOC100373934</name>
</gene>
<evidence type="ECO:0000313" key="13">
    <source>
        <dbReference type="RefSeq" id="XP_002739139.1"/>
    </source>
</evidence>
<keyword evidence="12" id="KW-1185">Reference proteome</keyword>
<keyword evidence="6" id="KW-0735">Signal-anchor</keyword>
<protein>
    <submittedName>
        <fullName evidence="13">Alpha-2,8-sialyltransferase 8F-like</fullName>
    </submittedName>
</protein>
<evidence type="ECO:0000256" key="3">
    <source>
        <dbReference type="ARBA" id="ARBA00022676"/>
    </source>
</evidence>
<dbReference type="PANTHER" id="PTHR11987">
    <property type="entry name" value="ALPHA-2,8-SIALYLTRANSFERASE"/>
    <property type="match status" value="1"/>
</dbReference>
<organism evidence="12 13">
    <name type="scientific">Saccoglossus kowalevskii</name>
    <name type="common">Acorn worm</name>
    <dbReference type="NCBI Taxonomy" id="10224"/>
    <lineage>
        <taxon>Eukaryota</taxon>
        <taxon>Metazoa</taxon>
        <taxon>Hemichordata</taxon>
        <taxon>Enteropneusta</taxon>
        <taxon>Harrimaniidae</taxon>
        <taxon>Saccoglossus</taxon>
    </lineage>
</organism>
<evidence type="ECO:0000256" key="4">
    <source>
        <dbReference type="ARBA" id="ARBA00022679"/>
    </source>
</evidence>
<proteinExistence type="inferred from homology"/>
<keyword evidence="10" id="KW-0325">Glycoprotein</keyword>
<keyword evidence="3" id="KW-0328">Glycosyltransferase</keyword>
<dbReference type="RefSeq" id="XP_002739139.1">
    <property type="nucleotide sequence ID" value="XM_002739093.1"/>
</dbReference>
<dbReference type="InterPro" id="IPR038578">
    <property type="entry name" value="GT29-like_sf"/>
</dbReference>
<keyword evidence="9" id="KW-0472">Membrane</keyword>
<dbReference type="CDD" id="cd23963">
    <property type="entry name" value="GT29_ST8SIA"/>
    <property type="match status" value="1"/>
</dbReference>
<dbReference type="Gene3D" id="3.90.1480.20">
    <property type="entry name" value="Glycosyl transferase family 29"/>
    <property type="match status" value="1"/>
</dbReference>
<dbReference type="Proteomes" id="UP000694865">
    <property type="component" value="Unplaced"/>
</dbReference>
<evidence type="ECO:0000256" key="9">
    <source>
        <dbReference type="ARBA" id="ARBA00023136"/>
    </source>
</evidence>
<evidence type="ECO:0000256" key="1">
    <source>
        <dbReference type="ARBA" id="ARBA00004323"/>
    </source>
</evidence>
<evidence type="ECO:0000256" key="7">
    <source>
        <dbReference type="ARBA" id="ARBA00022989"/>
    </source>
</evidence>
<comment type="similarity">
    <text evidence="2">Belongs to the glycosyltransferase 29 family.</text>
</comment>
<feature type="compositionally biased region" description="Basic and acidic residues" evidence="11">
    <location>
        <begin position="56"/>
        <end position="65"/>
    </location>
</feature>
<evidence type="ECO:0000256" key="6">
    <source>
        <dbReference type="ARBA" id="ARBA00022968"/>
    </source>
</evidence>
<evidence type="ECO:0000256" key="11">
    <source>
        <dbReference type="SAM" id="MobiDB-lite"/>
    </source>
</evidence>
<comment type="subcellular location">
    <subcellularLocation>
        <location evidence="1">Golgi apparatus membrane</location>
        <topology evidence="1">Single-pass type II membrane protein</topology>
    </subcellularLocation>
</comment>
<evidence type="ECO:0000256" key="10">
    <source>
        <dbReference type="ARBA" id="ARBA00023180"/>
    </source>
</evidence>
<keyword evidence="4" id="KW-0808">Transferase</keyword>
<evidence type="ECO:0000256" key="2">
    <source>
        <dbReference type="ARBA" id="ARBA00006003"/>
    </source>
</evidence>
<dbReference type="GeneID" id="100373934"/>
<keyword evidence="8" id="KW-0333">Golgi apparatus</keyword>
<dbReference type="InterPro" id="IPR050943">
    <property type="entry name" value="Glycosyltr_29_Sialyltrsf"/>
</dbReference>
<evidence type="ECO:0000313" key="12">
    <source>
        <dbReference type="Proteomes" id="UP000694865"/>
    </source>
</evidence>
<keyword evidence="7" id="KW-1133">Transmembrane helix</keyword>
<dbReference type="Pfam" id="PF00777">
    <property type="entry name" value="Glyco_transf_29"/>
    <property type="match status" value="1"/>
</dbReference>
<dbReference type="PANTHER" id="PTHR11987:SF36">
    <property type="entry name" value="SIA-ALPHA-2,3-GAL-BETA-1,4-GLCNAC-R:ALPHA 2,8-SIALYLTRANSFERASE"/>
    <property type="match status" value="1"/>
</dbReference>
<keyword evidence="5" id="KW-0812">Transmembrane</keyword>
<evidence type="ECO:0000256" key="8">
    <source>
        <dbReference type="ARBA" id="ARBA00023034"/>
    </source>
</evidence>
<sequence>MVSFTLLIVYVIFKRQFIASKSLDSSLLREIADSMQPCAGCGVPRVAEKGYADLKKQGDREDDSPGSHGVQDTGVEKKVLSVHPSTEVPSSNFTTTNHTDNLDCILDKLSKPWRRNATNVNQIREIIDRMTNTRDMLILTKSNCKLDERMQFSVQSNVDYPITEEIYNAIPKYSPFSGKSFGVCTVMGSSGILTNSNCGIDIDKSDFVFRCNMPPMTEEYVKDVGSKTNLTTANNVAVLGGRYRSLARKYDQNRFAEDAKAFNGFLWVPLFSVQSGLRFTLQAYRVYKRAPNDRNKLVFAHPAHLVSVQNFWNELGLLNRMSTGAYLTAAALSLCQEVHLYGFWPFDRGVGGRPLGLHYYDDRPIDTAAHDVNKEFLTLVKLHEEGVIRLHTESCTVAV</sequence>
<name>A0ABM0GWW9_SACKO</name>
<evidence type="ECO:0000256" key="5">
    <source>
        <dbReference type="ARBA" id="ARBA00022692"/>
    </source>
</evidence>